<dbReference type="InterPro" id="IPR002575">
    <property type="entry name" value="Aminoglycoside_PTrfase"/>
</dbReference>
<accession>A0A292PP32</accession>
<evidence type="ECO:0000313" key="2">
    <source>
        <dbReference type="EMBL" id="CUS08874.1"/>
    </source>
</evidence>
<name>A0A292PP32_9PEZI</name>
<evidence type="ECO:0000259" key="1">
    <source>
        <dbReference type="Pfam" id="PF01636"/>
    </source>
</evidence>
<feature type="non-terminal residue" evidence="2">
    <location>
        <position position="294"/>
    </location>
</feature>
<evidence type="ECO:0000313" key="3">
    <source>
        <dbReference type="Proteomes" id="UP001412239"/>
    </source>
</evidence>
<protein>
    <recommendedName>
        <fullName evidence="1">Aminoglycoside phosphotransferase domain-containing protein</fullName>
    </recommendedName>
</protein>
<dbReference type="EMBL" id="LN891108">
    <property type="protein sequence ID" value="CUS08874.1"/>
    <property type="molecule type" value="Genomic_DNA"/>
</dbReference>
<feature type="domain" description="Aminoglycoside phosphotransferase" evidence="1">
    <location>
        <begin position="139"/>
        <end position="187"/>
    </location>
</feature>
<gene>
    <name evidence="2" type="ORF">GSTUAT00007050001</name>
</gene>
<dbReference type="InterPro" id="IPR011009">
    <property type="entry name" value="Kinase-like_dom_sf"/>
</dbReference>
<dbReference type="Pfam" id="PF01636">
    <property type="entry name" value="APH"/>
    <property type="match status" value="1"/>
</dbReference>
<dbReference type="AlphaFoldDB" id="A0A292PP32"/>
<keyword evidence="3" id="KW-1185">Reference proteome</keyword>
<sequence>MAITITSNADLPTCLNTESKQVKKAKQLAHSHSGIPAKKARGPRIQGFFSRTMIVTLRSDEEVIIQFRPEPMDMEPFKIAREAFGPVVPDIELLKDEDLERDGIWPYWMTRIPGQTCKIRPHLELLLSSSDDQIHPFKEVARDLLGKLDQLKRLPLFISHFDLNEMNIMVDENCEVSGIIDWGFSFPLPFGMGFGRIHTLAGEFSEKRFHMPDEFEESERGFWQEVFDGVPADIRKVLDANLDVVQMAVILGTMLDTFESEEGKLGPYNPVSVEALPKFLSYRIPFLRNSDPPY</sequence>
<proteinExistence type="predicted"/>
<reference evidence="2" key="1">
    <citation type="submission" date="2015-10" db="EMBL/GenBank/DDBJ databases">
        <authorList>
            <person name="Regsiter A."/>
            <person name="william w."/>
        </authorList>
    </citation>
    <scope>NUCLEOTIDE SEQUENCE</scope>
    <source>
        <strain evidence="2">Montdore</strain>
    </source>
</reference>
<organism evidence="2 3">
    <name type="scientific">Tuber aestivum</name>
    <name type="common">summer truffle</name>
    <dbReference type="NCBI Taxonomy" id="59557"/>
    <lineage>
        <taxon>Eukaryota</taxon>
        <taxon>Fungi</taxon>
        <taxon>Dikarya</taxon>
        <taxon>Ascomycota</taxon>
        <taxon>Pezizomycotina</taxon>
        <taxon>Pezizomycetes</taxon>
        <taxon>Pezizales</taxon>
        <taxon>Tuberaceae</taxon>
        <taxon>Tuber</taxon>
    </lineage>
</organism>
<dbReference type="Proteomes" id="UP001412239">
    <property type="component" value="Unassembled WGS sequence"/>
</dbReference>
<dbReference type="SUPFAM" id="SSF56112">
    <property type="entry name" value="Protein kinase-like (PK-like)"/>
    <property type="match status" value="1"/>
</dbReference>